<dbReference type="InterPro" id="IPR013525">
    <property type="entry name" value="ABC2_TM"/>
</dbReference>
<feature type="transmembrane region" description="Helical" evidence="10">
    <location>
        <begin position="1385"/>
        <end position="1407"/>
    </location>
</feature>
<keyword evidence="7" id="KW-0067">ATP-binding</keyword>
<keyword evidence="4 10" id="KW-0812">Transmembrane</keyword>
<dbReference type="InterPro" id="IPR026082">
    <property type="entry name" value="ABCA"/>
</dbReference>
<feature type="transmembrane region" description="Helical" evidence="10">
    <location>
        <begin position="423"/>
        <end position="444"/>
    </location>
</feature>
<dbReference type="PANTHER" id="PTHR19229">
    <property type="entry name" value="ATP-BINDING CASSETTE TRANSPORTER SUBFAMILY A ABCA"/>
    <property type="match status" value="1"/>
</dbReference>
<dbReference type="GO" id="GO:0016020">
    <property type="term" value="C:membrane"/>
    <property type="evidence" value="ECO:0007669"/>
    <property type="project" value="UniProtKB-SubCell"/>
</dbReference>
<dbReference type="InterPro" id="IPR017871">
    <property type="entry name" value="ABC_transporter-like_CS"/>
</dbReference>
<dbReference type="GO" id="GO:0005524">
    <property type="term" value="F:ATP binding"/>
    <property type="evidence" value="ECO:0007669"/>
    <property type="project" value="UniProtKB-KW"/>
</dbReference>
<feature type="transmembrane region" description="Helical" evidence="10">
    <location>
        <begin position="1464"/>
        <end position="1485"/>
    </location>
</feature>
<evidence type="ECO:0000256" key="5">
    <source>
        <dbReference type="ARBA" id="ARBA00022737"/>
    </source>
</evidence>
<evidence type="ECO:0000313" key="12">
    <source>
        <dbReference type="EMBL" id="KAF0696166.1"/>
    </source>
</evidence>
<proteinExistence type="inferred from homology"/>
<keyword evidence="6" id="KW-0547">Nucleotide-binding</keyword>
<feature type="transmembrane region" description="Helical" evidence="10">
    <location>
        <begin position="498"/>
        <end position="517"/>
    </location>
</feature>
<name>A0A6A4YFY7_9STRA</name>
<dbReference type="PANTHER" id="PTHR19229:SF36">
    <property type="entry name" value="ATP-BINDING CASSETTE SUB-FAMILY A MEMBER 2"/>
    <property type="match status" value="1"/>
</dbReference>
<feature type="transmembrane region" description="Helical" evidence="10">
    <location>
        <begin position="1419"/>
        <end position="1444"/>
    </location>
</feature>
<dbReference type="OrthoDB" id="77006at2759"/>
<dbReference type="GO" id="GO:0005319">
    <property type="term" value="F:lipid transporter activity"/>
    <property type="evidence" value="ECO:0007669"/>
    <property type="project" value="TreeGrafter"/>
</dbReference>
<sequence length="1557" mass="169832">MNNTTSGSPIQNAPLLEATPVHRGFTKALLWKNVIIKKRHPIKWALEVLLPVSLILLLGILKTLTDDVVVPDGWSNDEVSHEKNGTSFSLFATDKTGLKQPKFYQTESTVSGLLMQMAANTWSERTDAALLSTEQNATCAAAAFAGNVSTDVNSPSAWPVQCRSKIVPYKLAIVPDNDFTRKYFFQTIAKWYPRVPLDQALSVPALADSVMFFKDDSAMDAYIASDAYGKGFDAPKVTAAIVFTTVPSTLGTVGDIHYSLRLNSTVGHSGTTGDIPRSNLKAYDPLQRSISTDAYMHYAKSGFMTYQTLVTRFALCVPDWDAQRGTTSGKCTQDKSIMAGNATTDAALVSAQFQADDSAMLAVAAYTKAMQKPFALNAVPAASLAALAAPLRQMPQPIGGAAVFALPIQSFPSSPFFNRVKDFFGLVFVISYLHALSSVLVALISEKETKARELMKILGVPESAIVFSWYITYGVVFTSAAVLQAVAGKLVLFKSSNMLLLFLFFLFFGWCVLSYGYMISALSSKSRTGTYVGMIGFFAMYLITAGFTDDSTAHSKSIACLFAPAAMTFGVKSLADSETNGVGITWVNAGNEINNFKFATGIGMLLLDAILYTLLGLYFERVVPKDYGVTEKWYFLVSPAYWRKTFAKKAATVGQTDDGGLALDVTSDNIEPVGMELKKQEQSGEALQIRNLRRAFKVPGGEKVAVKDMTMTMYKNQITCLLGHNGAGKTTLMSMLTGMIPASSGDATVNGLSLNEDLSEIRRSLGMCPQHDVLYTELTVQEHLMFYGKIKGYTGQTLMNEVEQKIIEVGLTEKRHVYSNELSGGMKRKLSLAIALLGDSKIVFLDEPTSGMDPYSRRSSWEIIMNNRHNRIVVLTTHFMDEADILGDRIAIMAEGELRCCGSSLFLKNRYGAGYNFSLVKTDHCNTPALIDFVQTHIGADVKVLSNVGTEISFQLPLDCSHLFGRMFAKLDKQLDSLGVLSYGISVTTLEEVFIKVAEIGDEHHQHTLQKRDATTDGAKVAAADGGYKLTEHAPSSPLAMFLVHFKALFAKRFRTAKRDKRVVIFGTVLPIVFLVLGMALLKSSSFNRTDSAIVLSTDKFPLQSNTPLPVLCESDWMCDSVTQITTAKPQPFTGINKPVYPTSTPSVFGVQYANISGSDANGFCLRAGEEIFKRGYGKVDAPVQGQYGGYVLMGDSTTRSFGYNLAVNTSAPHASIVYKAMIDEALYRSVTANSNVKLTCTDAPLPLTDAAKTKFTTIVSFTTSLFVVLAFAFFTASVVPYLVNEKHPSHNSKHQQLVSGVSLPAFWLSNFAWDLLLYSVPCVFGLLAIYVFDITPFTGHNCPSCTETPFGALIVMFVLFGFAIIGFCYVLSYLFVDSASSQTYIIMINVLLGIVLMTTSVILDVMESTKDVNATLKFIWRLSPLYCVGNGLNSISLITIKIALGLLKKDTSAFSTSVCGWEIAYLAMEAVLFPLIAIGIDYALSFPKIKAKITKDPQVEDGPYEVDEDVQKEQDRVASGAADKDAVVMKNLRKVYKGGKVGVVNLSLALPKGECF</sequence>
<feature type="transmembrane region" description="Helical" evidence="10">
    <location>
        <begin position="465"/>
        <end position="486"/>
    </location>
</feature>
<feature type="transmembrane region" description="Helical" evidence="10">
    <location>
        <begin position="1319"/>
        <end position="1339"/>
    </location>
</feature>
<feature type="transmembrane region" description="Helical" evidence="10">
    <location>
        <begin position="1259"/>
        <end position="1284"/>
    </location>
</feature>
<feature type="non-terminal residue" evidence="12">
    <location>
        <position position="1557"/>
    </location>
</feature>
<evidence type="ECO:0000256" key="4">
    <source>
        <dbReference type="ARBA" id="ARBA00022692"/>
    </source>
</evidence>
<accession>A0A6A4YFY7</accession>
<evidence type="ECO:0000256" key="2">
    <source>
        <dbReference type="ARBA" id="ARBA00008869"/>
    </source>
</evidence>
<feature type="transmembrane region" description="Helical" evidence="10">
    <location>
        <begin position="1351"/>
        <end position="1373"/>
    </location>
</feature>
<comment type="similarity">
    <text evidence="2">Belongs to the ABC transporter superfamily. ABCA family.</text>
</comment>
<keyword evidence="3" id="KW-0813">Transport</keyword>
<feature type="domain" description="ABC transporter" evidence="11">
    <location>
        <begin position="687"/>
        <end position="920"/>
    </location>
</feature>
<gene>
    <name evidence="12" type="ORF">As57867_013014</name>
</gene>
<dbReference type="EMBL" id="VJMH01005425">
    <property type="protein sequence ID" value="KAF0696166.1"/>
    <property type="molecule type" value="Genomic_DNA"/>
</dbReference>
<feature type="transmembrane region" description="Helical" evidence="10">
    <location>
        <begin position="1063"/>
        <end position="1082"/>
    </location>
</feature>
<evidence type="ECO:0000256" key="8">
    <source>
        <dbReference type="ARBA" id="ARBA00022989"/>
    </source>
</evidence>
<organism evidence="12">
    <name type="scientific">Aphanomyces stellatus</name>
    <dbReference type="NCBI Taxonomy" id="120398"/>
    <lineage>
        <taxon>Eukaryota</taxon>
        <taxon>Sar</taxon>
        <taxon>Stramenopiles</taxon>
        <taxon>Oomycota</taxon>
        <taxon>Saprolegniomycetes</taxon>
        <taxon>Saprolegniales</taxon>
        <taxon>Verrucalvaceae</taxon>
        <taxon>Aphanomyces</taxon>
    </lineage>
</organism>
<keyword evidence="8 10" id="KW-1133">Transmembrane helix</keyword>
<dbReference type="SMART" id="SM00382">
    <property type="entry name" value="AAA"/>
    <property type="match status" value="1"/>
</dbReference>
<dbReference type="Pfam" id="PF12698">
    <property type="entry name" value="ABC2_membrane_3"/>
    <property type="match status" value="2"/>
</dbReference>
<evidence type="ECO:0000256" key="6">
    <source>
        <dbReference type="ARBA" id="ARBA00022741"/>
    </source>
</evidence>
<evidence type="ECO:0000256" key="9">
    <source>
        <dbReference type="ARBA" id="ARBA00023136"/>
    </source>
</evidence>
<comment type="caution">
    <text evidence="12">The sequence shown here is derived from an EMBL/GenBank/DDBJ whole genome shotgun (WGS) entry which is preliminary data.</text>
</comment>
<dbReference type="InterPro" id="IPR003439">
    <property type="entry name" value="ABC_transporter-like_ATP-bd"/>
</dbReference>
<dbReference type="PROSITE" id="PS00211">
    <property type="entry name" value="ABC_TRANSPORTER_1"/>
    <property type="match status" value="1"/>
</dbReference>
<dbReference type="GO" id="GO:0016887">
    <property type="term" value="F:ATP hydrolysis activity"/>
    <property type="evidence" value="ECO:0007669"/>
    <property type="project" value="InterPro"/>
</dbReference>
<keyword evidence="5" id="KW-0677">Repeat</keyword>
<dbReference type="InterPro" id="IPR027417">
    <property type="entry name" value="P-loop_NTPase"/>
</dbReference>
<evidence type="ECO:0000256" key="10">
    <source>
        <dbReference type="SAM" id="Phobius"/>
    </source>
</evidence>
<dbReference type="CDD" id="cd03263">
    <property type="entry name" value="ABC_subfamily_A"/>
    <property type="match status" value="1"/>
</dbReference>
<comment type="subcellular location">
    <subcellularLocation>
        <location evidence="1">Membrane</location>
        <topology evidence="1">Multi-pass membrane protein</topology>
    </subcellularLocation>
</comment>
<dbReference type="PROSITE" id="PS50893">
    <property type="entry name" value="ABC_TRANSPORTER_2"/>
    <property type="match status" value="1"/>
</dbReference>
<evidence type="ECO:0000259" key="11">
    <source>
        <dbReference type="PROSITE" id="PS50893"/>
    </source>
</evidence>
<dbReference type="GO" id="GO:0140359">
    <property type="term" value="F:ABC-type transporter activity"/>
    <property type="evidence" value="ECO:0007669"/>
    <property type="project" value="InterPro"/>
</dbReference>
<keyword evidence="9 10" id="KW-0472">Membrane</keyword>
<reference evidence="12" key="1">
    <citation type="submission" date="2019-06" db="EMBL/GenBank/DDBJ databases">
        <title>Genomics analysis of Aphanomyces spp. identifies a new class of oomycete effector associated with host adaptation.</title>
        <authorList>
            <person name="Gaulin E."/>
        </authorList>
    </citation>
    <scope>NUCLEOTIDE SEQUENCE</scope>
    <source>
        <strain evidence="12">CBS 578.67</strain>
    </source>
</reference>
<dbReference type="Pfam" id="PF00005">
    <property type="entry name" value="ABC_tran"/>
    <property type="match status" value="1"/>
</dbReference>
<evidence type="ECO:0000256" key="1">
    <source>
        <dbReference type="ARBA" id="ARBA00004141"/>
    </source>
</evidence>
<dbReference type="InterPro" id="IPR003593">
    <property type="entry name" value="AAA+_ATPase"/>
</dbReference>
<evidence type="ECO:0000256" key="3">
    <source>
        <dbReference type="ARBA" id="ARBA00022448"/>
    </source>
</evidence>
<dbReference type="FunFam" id="3.40.50.300:FF:000298">
    <property type="entry name" value="ATP-binding cassette sub-family A member 12"/>
    <property type="match status" value="1"/>
</dbReference>
<protein>
    <recommendedName>
        <fullName evidence="11">ABC transporter domain-containing protein</fullName>
    </recommendedName>
</protein>
<dbReference type="SUPFAM" id="SSF52540">
    <property type="entry name" value="P-loop containing nucleoside triphosphate hydrolases"/>
    <property type="match status" value="1"/>
</dbReference>
<evidence type="ECO:0000256" key="7">
    <source>
        <dbReference type="ARBA" id="ARBA00022840"/>
    </source>
</evidence>
<dbReference type="Gene3D" id="3.40.50.300">
    <property type="entry name" value="P-loop containing nucleotide triphosphate hydrolases"/>
    <property type="match status" value="1"/>
</dbReference>
<feature type="transmembrane region" description="Helical" evidence="10">
    <location>
        <begin position="598"/>
        <end position="619"/>
    </location>
</feature>
<feature type="transmembrane region" description="Helical" evidence="10">
    <location>
        <begin position="529"/>
        <end position="547"/>
    </location>
</feature>